<dbReference type="RefSeq" id="WP_240129180.1">
    <property type="nucleotide sequence ID" value="NZ_JACSDI010000001.1"/>
</dbReference>
<protein>
    <submittedName>
        <fullName evidence="1">Uncharacterized protein</fullName>
    </submittedName>
</protein>
<keyword evidence="2" id="KW-1185">Reference proteome</keyword>
<evidence type="ECO:0000313" key="2">
    <source>
        <dbReference type="Proteomes" id="UP000829384"/>
    </source>
</evidence>
<name>A0ABS9QQ70_9GAMM</name>
<comment type="caution">
    <text evidence="1">The sequence shown here is derived from an EMBL/GenBank/DDBJ whole genome shotgun (WGS) entry which is preliminary data.</text>
</comment>
<sequence length="125" mass="13970">MRAYDPVIAVKVESNQLSDKCADKSIIPDVGVKPKFPNWDALNDVCKHLSGKSGDIPHTPEEDAEFERLARNQQLSDFARIERNHEIALMANVIRSTVRTHSAEGIATRLFEAGYRFDSSAVCLK</sequence>
<proteinExistence type="predicted"/>
<gene>
    <name evidence="1" type="ORF">H9J30_00235</name>
</gene>
<organism evidence="1 2">
    <name type="scientific">Shewanella cutis</name>
    <dbReference type="NCBI Taxonomy" id="2766780"/>
    <lineage>
        <taxon>Bacteria</taxon>
        <taxon>Pseudomonadati</taxon>
        <taxon>Pseudomonadota</taxon>
        <taxon>Gammaproteobacteria</taxon>
        <taxon>Alteromonadales</taxon>
        <taxon>Shewanellaceae</taxon>
        <taxon>Shewanella</taxon>
    </lineage>
</organism>
<reference evidence="1 2" key="1">
    <citation type="submission" date="2020-08" db="EMBL/GenBank/DDBJ databases">
        <title>Whole genome sequence of Shewanella sp strain PS-2.</title>
        <authorList>
            <person name="Das S.K."/>
        </authorList>
    </citation>
    <scope>NUCLEOTIDE SEQUENCE [LARGE SCALE GENOMIC DNA]</scope>
    <source>
        <strain evidence="1 2">PS-2</strain>
    </source>
</reference>
<dbReference type="EMBL" id="JACSDI010000001">
    <property type="protein sequence ID" value="MCG9962372.1"/>
    <property type="molecule type" value="Genomic_DNA"/>
</dbReference>
<accession>A0ABS9QQ70</accession>
<evidence type="ECO:0000313" key="1">
    <source>
        <dbReference type="EMBL" id="MCG9962372.1"/>
    </source>
</evidence>
<dbReference type="Proteomes" id="UP000829384">
    <property type="component" value="Unassembled WGS sequence"/>
</dbReference>